<evidence type="ECO:0000256" key="4">
    <source>
        <dbReference type="ARBA" id="ARBA00022448"/>
    </source>
</evidence>
<keyword evidence="6 16" id="KW-0812">Transmembrane</keyword>
<evidence type="ECO:0000256" key="8">
    <source>
        <dbReference type="ARBA" id="ARBA00022967"/>
    </source>
</evidence>
<dbReference type="GO" id="GO:0005743">
    <property type="term" value="C:mitochondrial inner membrane"/>
    <property type="evidence" value="ECO:0007669"/>
    <property type="project" value="UniProtKB-SubCell"/>
</dbReference>
<feature type="transmembrane region" description="Helical" evidence="16">
    <location>
        <begin position="267"/>
        <end position="288"/>
    </location>
</feature>
<evidence type="ECO:0000256" key="12">
    <source>
        <dbReference type="ARBA" id="ARBA00023075"/>
    </source>
</evidence>
<protein>
    <recommendedName>
        <fullName evidence="3 16">NADH-ubiquinone oxidoreductase chain 5</fullName>
        <ecNumber evidence="2 16">7.1.1.2</ecNumber>
    </recommendedName>
</protein>
<dbReference type="GO" id="GO:0008137">
    <property type="term" value="F:NADH dehydrogenase (ubiquinone) activity"/>
    <property type="evidence" value="ECO:0007669"/>
    <property type="project" value="UniProtKB-EC"/>
</dbReference>
<evidence type="ECO:0000256" key="14">
    <source>
        <dbReference type="ARBA" id="ARBA00023136"/>
    </source>
</evidence>
<dbReference type="GO" id="GO:0015990">
    <property type="term" value="P:electron transport coupled proton transport"/>
    <property type="evidence" value="ECO:0007669"/>
    <property type="project" value="TreeGrafter"/>
</dbReference>
<keyword evidence="11 16" id="KW-0520">NAD</keyword>
<keyword evidence="14 16" id="KW-0472">Membrane</keyword>
<evidence type="ECO:0000259" key="17">
    <source>
        <dbReference type="Pfam" id="PF00361"/>
    </source>
</evidence>
<feature type="domain" description="NADH:quinone oxidoreductase/Mrp antiporter transmembrane" evidence="17">
    <location>
        <begin position="127"/>
        <end position="413"/>
    </location>
</feature>
<keyword evidence="7" id="KW-0999">Mitochondrion inner membrane</keyword>
<comment type="function">
    <text evidence="16">Core subunit of the mitochondrial membrane respiratory chain NADH dehydrogenase (Complex I) which catalyzes electron transfer from NADH through the respiratory chain, using ubiquinone as an electron acceptor. Essential for the catalytic activity and assembly of complex I.</text>
</comment>
<dbReference type="Pfam" id="PF06455">
    <property type="entry name" value="NADH5_C"/>
    <property type="match status" value="1"/>
</dbReference>
<evidence type="ECO:0000256" key="10">
    <source>
        <dbReference type="ARBA" id="ARBA00022989"/>
    </source>
</evidence>
<keyword evidence="5" id="KW-0679">Respiratory chain</keyword>
<dbReference type="GO" id="GO:0042773">
    <property type="term" value="P:ATP synthesis coupled electron transport"/>
    <property type="evidence" value="ECO:0007669"/>
    <property type="project" value="InterPro"/>
</dbReference>
<dbReference type="Pfam" id="PF00662">
    <property type="entry name" value="Proton_antipo_N"/>
    <property type="match status" value="1"/>
</dbReference>
<name>A0AAU6PWY8_9ECHI</name>
<organism evidence="20">
    <name type="scientific">Macrophiothrix sp</name>
    <dbReference type="NCBI Taxonomy" id="3135532"/>
    <lineage>
        <taxon>Eukaryota</taxon>
        <taxon>Metazoa</taxon>
        <taxon>Echinodermata</taxon>
        <taxon>Eleutherozoa</taxon>
        <taxon>Asterozoa</taxon>
        <taxon>Ophiuroidea</taxon>
        <taxon>Myophiuroidea</taxon>
        <taxon>Metophiurida</taxon>
        <taxon>Ophintegrida</taxon>
        <taxon>Amphilepidida</taxon>
        <taxon>Ophiurina</taxon>
        <taxon>Gnathophiurina</taxon>
        <taxon>Ophiactoidea</taxon>
        <taxon>Ophiotrichidae</taxon>
        <taxon>Macrophiothrix</taxon>
    </lineage>
</organism>
<comment type="similarity">
    <text evidence="16">Belongs to the complex I subunit 5 family.</text>
</comment>
<sequence>MLLNSFILLSFFIYTTFFFLTPNSNNKNYITLLGTVTIINLIFTANWALSGCPNILVTFSWYSSTIINFSASLALDFFSLTFFSVGVFVTWSIIEFSHYYMVTDPNQSRFISTLILFLLFMLILVSANNLFLLFVGWEGVGIMSFVLISWWFTRSEANSSALQAVIYNRIGDTGIILLIILSAAHLNTWNLSQIINTSPSSILNLLSIGIIIAATGKSAQFSLHPWLPSAMEGPTPVSALLHSSTMVVAGVFLLIRTSPLLSSTNWALTITGLLGSITALFAASVALSQNDFKKIIAYSTTSQLGLMVVAVSLNFPLLALFHICTHAFFKALLFLCSGSVIHSFNNEQDLRKISTTSIVTPFTTAAITIASLALCGLPFLAGFFSKDLILEAAQVNTANLLSTVLAFIATLFTAIYTLRTIYFITYPNTNTLPLNPISEEHTNLNWALLRLLIGALGAGWAFSMSFFNFNPMLIPLHLKNIPILIIIVATVMLVSQNINANNPNVTSFLGLNWFFTQITHNLLPTLTIINSLLGTLRNLDQGWTLFSSTSISNLTSRLINLIQSAFNANIIRYIIAATLFATAALVSLSAT</sequence>
<feature type="transmembrane region" description="Helical" evidence="16">
    <location>
        <begin position="362"/>
        <end position="384"/>
    </location>
</feature>
<feature type="transmembrane region" description="Helical" evidence="16">
    <location>
        <begin position="447"/>
        <end position="467"/>
    </location>
</feature>
<feature type="transmembrane region" description="Helical" evidence="16">
    <location>
        <begin position="164"/>
        <end position="186"/>
    </location>
</feature>
<evidence type="ECO:0000256" key="16">
    <source>
        <dbReference type="RuleBase" id="RU003404"/>
    </source>
</evidence>
<evidence type="ECO:0000256" key="7">
    <source>
        <dbReference type="ARBA" id="ARBA00022792"/>
    </source>
</evidence>
<dbReference type="EMBL" id="ON758773">
    <property type="protein sequence ID" value="WYA84599.1"/>
    <property type="molecule type" value="Genomic_DNA"/>
</dbReference>
<comment type="catalytic activity">
    <reaction evidence="15 16">
        <text>a ubiquinone + NADH + 5 H(+)(in) = a ubiquinol + NAD(+) + 4 H(+)(out)</text>
        <dbReference type="Rhea" id="RHEA:29091"/>
        <dbReference type="Rhea" id="RHEA-COMP:9565"/>
        <dbReference type="Rhea" id="RHEA-COMP:9566"/>
        <dbReference type="ChEBI" id="CHEBI:15378"/>
        <dbReference type="ChEBI" id="CHEBI:16389"/>
        <dbReference type="ChEBI" id="CHEBI:17976"/>
        <dbReference type="ChEBI" id="CHEBI:57540"/>
        <dbReference type="ChEBI" id="CHEBI:57945"/>
        <dbReference type="EC" id="7.1.1.2"/>
    </reaction>
</comment>
<feature type="transmembrane region" description="Helical" evidence="16">
    <location>
        <begin position="198"/>
        <end position="216"/>
    </location>
</feature>
<feature type="transmembrane region" description="Helical" evidence="16">
    <location>
        <begin position="237"/>
        <end position="255"/>
    </location>
</feature>
<dbReference type="InterPro" id="IPR001516">
    <property type="entry name" value="Proton_antipo_N"/>
</dbReference>
<dbReference type="PRINTS" id="PR01434">
    <property type="entry name" value="NADHDHGNASE5"/>
</dbReference>
<keyword evidence="9" id="KW-0249">Electron transport</keyword>
<keyword evidence="10 16" id="KW-1133">Transmembrane helix</keyword>
<feature type="transmembrane region" description="Helical" evidence="16">
    <location>
        <begin position="473"/>
        <end position="494"/>
    </location>
</feature>
<dbReference type="EC" id="7.1.1.2" evidence="2 16"/>
<keyword evidence="12 16" id="KW-0830">Ubiquinone</keyword>
<feature type="transmembrane region" description="Helical" evidence="16">
    <location>
        <begin position="69"/>
        <end position="94"/>
    </location>
</feature>
<evidence type="ECO:0000259" key="19">
    <source>
        <dbReference type="Pfam" id="PF06455"/>
    </source>
</evidence>
<reference evidence="20" key="1">
    <citation type="submission" date="2022-06" db="EMBL/GenBank/DDBJ databases">
        <title>Macrophiothrix sp.ZBJ-48 mitochondrion, complete genome.</title>
        <authorList>
            <person name="Deng Z."/>
            <person name="Liao X."/>
        </authorList>
    </citation>
    <scope>NUCLEOTIDE SEQUENCE</scope>
</reference>
<keyword evidence="13 16" id="KW-0496">Mitochondrion</keyword>
<comment type="subcellular location">
    <subcellularLocation>
        <location evidence="1">Mitochondrion inner membrane</location>
        <topology evidence="1">Multi-pass membrane protein</topology>
    </subcellularLocation>
</comment>
<evidence type="ECO:0000256" key="6">
    <source>
        <dbReference type="ARBA" id="ARBA00022692"/>
    </source>
</evidence>
<feature type="transmembrane region" description="Helical" evidence="16">
    <location>
        <begin position="106"/>
        <end position="125"/>
    </location>
</feature>
<dbReference type="AlphaFoldDB" id="A0AAU6PWY8"/>
<accession>A0AAU6PWY8</accession>
<evidence type="ECO:0000256" key="3">
    <source>
        <dbReference type="ARBA" id="ARBA00021096"/>
    </source>
</evidence>
<feature type="transmembrane region" description="Helical" evidence="16">
    <location>
        <begin position="404"/>
        <end position="426"/>
    </location>
</feature>
<evidence type="ECO:0000313" key="20">
    <source>
        <dbReference type="EMBL" id="WYA84599.1"/>
    </source>
</evidence>
<dbReference type="PANTHER" id="PTHR42829">
    <property type="entry name" value="NADH-UBIQUINONE OXIDOREDUCTASE CHAIN 5"/>
    <property type="match status" value="1"/>
</dbReference>
<feature type="transmembrane region" description="Helical" evidence="16">
    <location>
        <begin position="570"/>
        <end position="590"/>
    </location>
</feature>
<keyword evidence="8" id="KW-1278">Translocase</keyword>
<evidence type="ECO:0000256" key="11">
    <source>
        <dbReference type="ARBA" id="ARBA00023027"/>
    </source>
</evidence>
<evidence type="ECO:0000256" key="13">
    <source>
        <dbReference type="ARBA" id="ARBA00023128"/>
    </source>
</evidence>
<evidence type="ECO:0000256" key="15">
    <source>
        <dbReference type="ARBA" id="ARBA00049551"/>
    </source>
</evidence>
<evidence type="ECO:0000256" key="1">
    <source>
        <dbReference type="ARBA" id="ARBA00004448"/>
    </source>
</evidence>
<feature type="domain" description="NADH-Ubiquinone oxidoreductase (complex I) chain 5 N-terminal" evidence="18">
    <location>
        <begin position="61"/>
        <end position="110"/>
    </location>
</feature>
<dbReference type="InterPro" id="IPR010934">
    <property type="entry name" value="NADH_DH_su5_C"/>
</dbReference>
<evidence type="ECO:0000256" key="5">
    <source>
        <dbReference type="ARBA" id="ARBA00022660"/>
    </source>
</evidence>
<gene>
    <name evidence="20" type="primary">nad5</name>
</gene>
<feature type="domain" description="NADH dehydrogenase subunit 5 C-terminal" evidence="19">
    <location>
        <begin position="416"/>
        <end position="585"/>
    </location>
</feature>
<proteinExistence type="inferred from homology"/>
<feature type="transmembrane region" description="Helical" evidence="16">
    <location>
        <begin position="295"/>
        <end position="313"/>
    </location>
</feature>
<keyword evidence="4 16" id="KW-0813">Transport</keyword>
<evidence type="ECO:0000259" key="18">
    <source>
        <dbReference type="Pfam" id="PF00662"/>
    </source>
</evidence>
<dbReference type="PANTHER" id="PTHR42829:SF2">
    <property type="entry name" value="NADH-UBIQUINONE OXIDOREDUCTASE CHAIN 5"/>
    <property type="match status" value="1"/>
</dbReference>
<feature type="transmembrane region" description="Helical" evidence="16">
    <location>
        <begin position="6"/>
        <end position="22"/>
    </location>
</feature>
<evidence type="ECO:0000256" key="9">
    <source>
        <dbReference type="ARBA" id="ARBA00022982"/>
    </source>
</evidence>
<feature type="transmembrane region" description="Helical" evidence="16">
    <location>
        <begin position="29"/>
        <end position="49"/>
    </location>
</feature>
<dbReference type="InterPro" id="IPR001750">
    <property type="entry name" value="ND/Mrp_TM"/>
</dbReference>
<evidence type="ECO:0000256" key="2">
    <source>
        <dbReference type="ARBA" id="ARBA00012944"/>
    </source>
</evidence>
<dbReference type="InterPro" id="IPR003945">
    <property type="entry name" value="NU5C-like"/>
</dbReference>
<dbReference type="GO" id="GO:0003954">
    <property type="term" value="F:NADH dehydrogenase activity"/>
    <property type="evidence" value="ECO:0007669"/>
    <property type="project" value="TreeGrafter"/>
</dbReference>
<feature type="transmembrane region" description="Helical" evidence="16">
    <location>
        <begin position="131"/>
        <end position="152"/>
    </location>
</feature>
<geneLocation type="mitochondrion" evidence="20"/>
<dbReference type="Pfam" id="PF00361">
    <property type="entry name" value="Proton_antipo_M"/>
    <property type="match status" value="1"/>
</dbReference>